<evidence type="ECO:0000256" key="7">
    <source>
        <dbReference type="ARBA" id="ARBA00022989"/>
    </source>
</evidence>
<keyword evidence="15" id="KW-0175">Coiled coil</keyword>
<dbReference type="Proteomes" id="UP000287233">
    <property type="component" value="Chromosome"/>
</dbReference>
<feature type="coiled-coil region" evidence="15">
    <location>
        <begin position="67"/>
        <end position="124"/>
    </location>
</feature>
<keyword evidence="8 13" id="KW-0406">Ion transport</keyword>
<evidence type="ECO:0000256" key="13">
    <source>
        <dbReference type="HAMAP-Rule" id="MF_01398"/>
    </source>
</evidence>
<keyword evidence="6 13" id="KW-0375">Hydrogen ion transport</keyword>
<sequence length="171" mass="19370">MALEWGTIVKNLNWTLLFNLAVFALLLGLLRRFLYRPLLTWLDRRREVEEARLRTAQEAQGRAEVLLAEREAELAAANRRAREIVARAEAEAQSILQVARREARAQAQAILAEGEQAAARVREEALRDLRASYAELVVLGASQVLAREVRPADHERLLAELTSRVDARLLQ</sequence>
<dbReference type="EMBL" id="CP034928">
    <property type="protein sequence ID" value="QAA76419.1"/>
    <property type="molecule type" value="Genomic_DNA"/>
</dbReference>
<dbReference type="GO" id="GO:0005886">
    <property type="term" value="C:plasma membrane"/>
    <property type="evidence" value="ECO:0007669"/>
    <property type="project" value="UniProtKB-SubCell"/>
</dbReference>
<dbReference type="GO" id="GO:0046961">
    <property type="term" value="F:proton-transporting ATPase activity, rotational mechanism"/>
    <property type="evidence" value="ECO:0007669"/>
    <property type="project" value="TreeGrafter"/>
</dbReference>
<organism evidence="16 17">
    <name type="scientific">Bipolaricaulis sibiricus</name>
    <dbReference type="NCBI Taxonomy" id="2501609"/>
    <lineage>
        <taxon>Bacteria</taxon>
        <taxon>Candidatus Bipolaricaulota</taxon>
        <taxon>Candidatus Bipolaricaulia</taxon>
        <taxon>Candidatus Bipolaricaulales</taxon>
        <taxon>Candidatus Bipolaricaulaceae</taxon>
        <taxon>Candidatus Bipolaricaulis</taxon>
    </lineage>
</organism>
<accession>A0A410FTB9</accession>
<evidence type="ECO:0000256" key="2">
    <source>
        <dbReference type="ARBA" id="ARBA00022448"/>
    </source>
</evidence>
<evidence type="ECO:0000256" key="11">
    <source>
        <dbReference type="ARBA" id="ARBA00025198"/>
    </source>
</evidence>
<evidence type="ECO:0000256" key="1">
    <source>
        <dbReference type="ARBA" id="ARBA00005513"/>
    </source>
</evidence>
<keyword evidence="7 13" id="KW-1133">Transmembrane helix</keyword>
<keyword evidence="3 13" id="KW-1003">Cell membrane</keyword>
<comment type="subunit">
    <text evidence="13">F-type ATPases have 2 components, F(1) - the catalytic core - and F(0) - the membrane proton channel. F(1) has five subunits: alpha(3), beta(3), gamma(1), delta(1), epsilon(1). F(0) has three main subunits: a(1), b(2) and c(10-14). The alpha and beta chains form an alternating ring which encloses part of the gamma chain. F(1) is attached to F(0) by a central stalk formed by the gamma and epsilon chains, while a peripheral stalk is formed by the delta and b chains.</text>
</comment>
<evidence type="ECO:0000256" key="15">
    <source>
        <dbReference type="SAM" id="Coils"/>
    </source>
</evidence>
<dbReference type="NCBIfam" id="TIGR01144">
    <property type="entry name" value="ATP_synt_b"/>
    <property type="match status" value="1"/>
</dbReference>
<dbReference type="Pfam" id="PF00430">
    <property type="entry name" value="ATP-synt_B"/>
    <property type="match status" value="1"/>
</dbReference>
<evidence type="ECO:0000313" key="16">
    <source>
        <dbReference type="EMBL" id="QAA76419.1"/>
    </source>
</evidence>
<keyword evidence="4 13" id="KW-0138">CF(0)</keyword>
<comment type="function">
    <text evidence="11 13">F(1)F(0) ATP synthase produces ATP from ADP in the presence of a proton or sodium gradient. F-type ATPases consist of two structural domains, F(1) containing the extramembraneous catalytic core and F(0) containing the membrane proton channel, linked together by a central stalk and a peripheral stalk. During catalysis, ATP synthesis in the catalytic domain of F(1) is coupled via a rotary mechanism of the central stalk subunits to proton translocation.</text>
</comment>
<keyword evidence="10 13" id="KW-0066">ATP synthesis</keyword>
<evidence type="ECO:0000256" key="6">
    <source>
        <dbReference type="ARBA" id="ARBA00022781"/>
    </source>
</evidence>
<dbReference type="PANTHER" id="PTHR33445">
    <property type="entry name" value="ATP SYNTHASE SUBUNIT B', CHLOROPLASTIC"/>
    <property type="match status" value="1"/>
</dbReference>
<name>A0A410FTB9_BIPS1</name>
<evidence type="ECO:0000256" key="12">
    <source>
        <dbReference type="ARBA" id="ARBA00037847"/>
    </source>
</evidence>
<evidence type="ECO:0000256" key="3">
    <source>
        <dbReference type="ARBA" id="ARBA00022475"/>
    </source>
</evidence>
<comment type="subcellular location">
    <subcellularLocation>
        <location evidence="13">Cell membrane</location>
        <topology evidence="13">Single-pass membrane protein</topology>
    </subcellularLocation>
    <subcellularLocation>
        <location evidence="12">Endomembrane system</location>
        <topology evidence="12">Single-pass membrane protein</topology>
    </subcellularLocation>
</comment>
<comment type="similarity">
    <text evidence="1 13 14">Belongs to the ATPase B chain family.</text>
</comment>
<dbReference type="KEGG" id="bih:BIP78_0653"/>
<dbReference type="InterPro" id="IPR005864">
    <property type="entry name" value="ATP_synth_F0_bsu_bac"/>
</dbReference>
<protein>
    <recommendedName>
        <fullName evidence="13">ATP synthase subunit b</fullName>
    </recommendedName>
    <alternativeName>
        <fullName evidence="13">ATP synthase F(0) sector subunit b</fullName>
    </alternativeName>
    <alternativeName>
        <fullName evidence="13">ATPase subunit I</fullName>
    </alternativeName>
    <alternativeName>
        <fullName evidence="13">F-type ATPase subunit b</fullName>
        <shortName evidence="13">F-ATPase subunit b</shortName>
    </alternativeName>
</protein>
<keyword evidence="5 13" id="KW-0812">Transmembrane</keyword>
<evidence type="ECO:0000256" key="10">
    <source>
        <dbReference type="ARBA" id="ARBA00023310"/>
    </source>
</evidence>
<evidence type="ECO:0000256" key="9">
    <source>
        <dbReference type="ARBA" id="ARBA00023136"/>
    </source>
</evidence>
<evidence type="ECO:0000313" key="17">
    <source>
        <dbReference type="Proteomes" id="UP000287233"/>
    </source>
</evidence>
<evidence type="ECO:0000256" key="4">
    <source>
        <dbReference type="ARBA" id="ARBA00022547"/>
    </source>
</evidence>
<dbReference type="InterPro" id="IPR050059">
    <property type="entry name" value="ATP_synthase_B_chain"/>
</dbReference>
<evidence type="ECO:0000256" key="5">
    <source>
        <dbReference type="ARBA" id="ARBA00022692"/>
    </source>
</evidence>
<comment type="function">
    <text evidence="13">Component of the F(0) channel, it forms part of the peripheral stalk, linking F(1) to F(0).</text>
</comment>
<evidence type="ECO:0000256" key="14">
    <source>
        <dbReference type="RuleBase" id="RU003848"/>
    </source>
</evidence>
<dbReference type="PANTHER" id="PTHR33445:SF1">
    <property type="entry name" value="ATP SYNTHASE SUBUNIT B"/>
    <property type="match status" value="1"/>
</dbReference>
<dbReference type="HAMAP" id="MF_01398">
    <property type="entry name" value="ATP_synth_b_bprime"/>
    <property type="match status" value="1"/>
</dbReference>
<dbReference type="AlphaFoldDB" id="A0A410FTB9"/>
<dbReference type="GO" id="GO:0046933">
    <property type="term" value="F:proton-transporting ATP synthase activity, rotational mechanism"/>
    <property type="evidence" value="ECO:0007669"/>
    <property type="project" value="UniProtKB-UniRule"/>
</dbReference>
<dbReference type="CDD" id="cd06503">
    <property type="entry name" value="ATP-synt_Fo_b"/>
    <property type="match status" value="1"/>
</dbReference>
<dbReference type="GO" id="GO:0045259">
    <property type="term" value="C:proton-transporting ATP synthase complex"/>
    <property type="evidence" value="ECO:0007669"/>
    <property type="project" value="UniProtKB-KW"/>
</dbReference>
<dbReference type="GO" id="GO:0012505">
    <property type="term" value="C:endomembrane system"/>
    <property type="evidence" value="ECO:0007669"/>
    <property type="project" value="UniProtKB-SubCell"/>
</dbReference>
<gene>
    <name evidence="13" type="primary">atpF</name>
    <name evidence="16" type="ORF">BIP78_0653</name>
</gene>
<dbReference type="InterPro" id="IPR002146">
    <property type="entry name" value="ATP_synth_b/b'su_bac/chlpt"/>
</dbReference>
<reference evidence="17" key="1">
    <citation type="submission" date="2018-12" db="EMBL/GenBank/DDBJ databases">
        <title>Complete genome sequence of an uncultured bacterium of the candidate phylum Bipolaricaulota.</title>
        <authorList>
            <person name="Kadnikov V.V."/>
            <person name="Mardanov A.V."/>
            <person name="Beletsky A.V."/>
            <person name="Frank Y.A."/>
            <person name="Karnachuk O.V."/>
            <person name="Ravin N.V."/>
        </authorList>
    </citation>
    <scope>NUCLEOTIDE SEQUENCE [LARGE SCALE GENOMIC DNA]</scope>
</reference>
<evidence type="ECO:0000256" key="8">
    <source>
        <dbReference type="ARBA" id="ARBA00023065"/>
    </source>
</evidence>
<feature type="transmembrane region" description="Helical" evidence="13">
    <location>
        <begin position="12"/>
        <end position="30"/>
    </location>
</feature>
<keyword evidence="2 13" id="KW-0813">Transport</keyword>
<keyword evidence="9 13" id="KW-0472">Membrane</keyword>
<proteinExistence type="inferred from homology"/>